<proteinExistence type="predicted"/>
<evidence type="ECO:0000259" key="1">
    <source>
        <dbReference type="PROSITE" id="PS51186"/>
    </source>
</evidence>
<dbReference type="RefSeq" id="WP_117532661.1">
    <property type="nucleotide sequence ID" value="NZ_QUSM01000006.1"/>
</dbReference>
<name>A0A3E3DWE2_9FIRM</name>
<dbReference type="Pfam" id="PF13673">
    <property type="entry name" value="Acetyltransf_10"/>
    <property type="match status" value="1"/>
</dbReference>
<gene>
    <name evidence="2" type="ORF">DW687_10270</name>
</gene>
<dbReference type="EMBL" id="QUSM01000006">
    <property type="protein sequence ID" value="RGD73406.1"/>
    <property type="molecule type" value="Genomic_DNA"/>
</dbReference>
<accession>A0A3E3DWE2</accession>
<protein>
    <submittedName>
        <fullName evidence="2">N-acetyltransferase</fullName>
    </submittedName>
</protein>
<dbReference type="PROSITE" id="PS51186">
    <property type="entry name" value="GNAT"/>
    <property type="match status" value="1"/>
</dbReference>
<dbReference type="Proteomes" id="UP000261212">
    <property type="component" value="Unassembled WGS sequence"/>
</dbReference>
<comment type="caution">
    <text evidence="2">The sequence shown here is derived from an EMBL/GenBank/DDBJ whole genome shotgun (WGS) entry which is preliminary data.</text>
</comment>
<dbReference type="AlphaFoldDB" id="A0A3E3DWE2"/>
<keyword evidence="2" id="KW-0808">Transferase</keyword>
<organism evidence="2 3">
    <name type="scientific">Anaerofustis stercorihominis</name>
    <dbReference type="NCBI Taxonomy" id="214853"/>
    <lineage>
        <taxon>Bacteria</taxon>
        <taxon>Bacillati</taxon>
        <taxon>Bacillota</taxon>
        <taxon>Clostridia</taxon>
        <taxon>Eubacteriales</taxon>
        <taxon>Eubacteriaceae</taxon>
        <taxon>Anaerofustis</taxon>
    </lineage>
</organism>
<dbReference type="InterPro" id="IPR016181">
    <property type="entry name" value="Acyl_CoA_acyltransferase"/>
</dbReference>
<evidence type="ECO:0000313" key="2">
    <source>
        <dbReference type="EMBL" id="RGD73406.1"/>
    </source>
</evidence>
<dbReference type="PANTHER" id="PTHR43451">
    <property type="entry name" value="ACETYLTRANSFERASE (GNAT) FAMILY PROTEIN"/>
    <property type="match status" value="1"/>
</dbReference>
<dbReference type="InterPro" id="IPR052564">
    <property type="entry name" value="N-acetyltrans/Recomb-assoc"/>
</dbReference>
<dbReference type="Gene3D" id="3.40.630.30">
    <property type="match status" value="1"/>
</dbReference>
<dbReference type="SUPFAM" id="SSF55729">
    <property type="entry name" value="Acyl-CoA N-acyltransferases (Nat)"/>
    <property type="match status" value="1"/>
</dbReference>
<dbReference type="InterPro" id="IPR000182">
    <property type="entry name" value="GNAT_dom"/>
</dbReference>
<dbReference type="PANTHER" id="PTHR43451:SF1">
    <property type="entry name" value="ACETYLTRANSFERASE"/>
    <property type="match status" value="1"/>
</dbReference>
<sequence length="152" mass="17879">MEMIKADINDFEIVKNITHDTIREVYPKYYPKGAVDFFLSHHSVNNIKDDLHNNRVYLIKENDEYIATVTINDNTINRFFVLSHFQGMGYGSRILDIIEKKILDKFKTVSIDASFPAVSLYLKRGYKYTSYHKLKTDNGDYLCYSEMELKRS</sequence>
<dbReference type="CDD" id="cd04301">
    <property type="entry name" value="NAT_SF"/>
    <property type="match status" value="1"/>
</dbReference>
<dbReference type="GO" id="GO:0016747">
    <property type="term" value="F:acyltransferase activity, transferring groups other than amino-acyl groups"/>
    <property type="evidence" value="ECO:0007669"/>
    <property type="project" value="InterPro"/>
</dbReference>
<evidence type="ECO:0000313" key="3">
    <source>
        <dbReference type="Proteomes" id="UP000261212"/>
    </source>
</evidence>
<reference evidence="2 3" key="1">
    <citation type="submission" date="2018-08" db="EMBL/GenBank/DDBJ databases">
        <title>A genome reference for cultivated species of the human gut microbiota.</title>
        <authorList>
            <person name="Zou Y."/>
            <person name="Xue W."/>
            <person name="Luo G."/>
        </authorList>
    </citation>
    <scope>NUCLEOTIDE SEQUENCE [LARGE SCALE GENOMIC DNA]</scope>
    <source>
        <strain evidence="2 3">AM25-6</strain>
    </source>
</reference>
<feature type="domain" description="N-acetyltransferase" evidence="1">
    <location>
        <begin position="1"/>
        <end position="148"/>
    </location>
</feature>